<dbReference type="InterPro" id="IPR056624">
    <property type="entry name" value="WH_CYT4"/>
</dbReference>
<evidence type="ECO:0000313" key="3">
    <source>
        <dbReference type="EMBL" id="KAA8643783.1"/>
    </source>
</evidence>
<dbReference type="PANTHER" id="PTHR37488">
    <property type="entry name" value="DUF1275 DOMAIN-CONTAINING PROTEIN"/>
    <property type="match status" value="1"/>
</dbReference>
<dbReference type="Pfam" id="PF23216">
    <property type="entry name" value="WHD_CYT4"/>
    <property type="match status" value="1"/>
</dbReference>
<evidence type="ECO:0000259" key="2">
    <source>
        <dbReference type="SMART" id="SM00955"/>
    </source>
</evidence>
<protein>
    <recommendedName>
        <fullName evidence="2">RNB domain-containing protein</fullName>
    </recommendedName>
</protein>
<feature type="transmembrane region" description="Helical" evidence="1">
    <location>
        <begin position="1082"/>
        <end position="1102"/>
    </location>
</feature>
<dbReference type="Pfam" id="PF00773">
    <property type="entry name" value="RNB"/>
    <property type="match status" value="1"/>
</dbReference>
<dbReference type="VEuPathDB" id="FungiDB:EYZ11_001020"/>
<dbReference type="GO" id="GO:0004540">
    <property type="term" value="F:RNA nuclease activity"/>
    <property type="evidence" value="ECO:0007669"/>
    <property type="project" value="InterPro"/>
</dbReference>
<keyword evidence="1" id="KW-1133">Transmembrane helix</keyword>
<keyword evidence="1" id="KW-0812">Transmembrane</keyword>
<evidence type="ECO:0000313" key="4">
    <source>
        <dbReference type="Proteomes" id="UP000324241"/>
    </source>
</evidence>
<dbReference type="Pfam" id="PF23214">
    <property type="entry name" value="SH3_CYT4"/>
    <property type="match status" value="1"/>
</dbReference>
<feature type="transmembrane region" description="Helical" evidence="1">
    <location>
        <begin position="1174"/>
        <end position="1191"/>
    </location>
</feature>
<dbReference type="AlphaFoldDB" id="A0A5M9MFN4"/>
<organism evidence="3 4">
    <name type="scientific">Aspergillus tanneri</name>
    <dbReference type="NCBI Taxonomy" id="1220188"/>
    <lineage>
        <taxon>Eukaryota</taxon>
        <taxon>Fungi</taxon>
        <taxon>Dikarya</taxon>
        <taxon>Ascomycota</taxon>
        <taxon>Pezizomycotina</taxon>
        <taxon>Eurotiomycetes</taxon>
        <taxon>Eurotiomycetidae</taxon>
        <taxon>Eurotiales</taxon>
        <taxon>Aspergillaceae</taxon>
        <taxon>Aspergillus</taxon>
        <taxon>Aspergillus subgen. Circumdati</taxon>
    </lineage>
</organism>
<dbReference type="PANTHER" id="PTHR37488:SF1">
    <property type="entry name" value="DUF1275 DOMAIN PROTEIN"/>
    <property type="match status" value="1"/>
</dbReference>
<reference evidence="3 4" key="1">
    <citation type="submission" date="2019-08" db="EMBL/GenBank/DDBJ databases">
        <title>The genome sequence of a newly discovered highly antifungal drug resistant Aspergillus species, Aspergillus tanneri NIH 1004.</title>
        <authorList>
            <person name="Mounaud S."/>
            <person name="Singh I."/>
            <person name="Joardar V."/>
            <person name="Pakala S."/>
            <person name="Pakala S."/>
            <person name="Venepally P."/>
            <person name="Chung J.K."/>
            <person name="Losada L."/>
            <person name="Nierman W.C."/>
        </authorList>
    </citation>
    <scope>NUCLEOTIDE SEQUENCE [LARGE SCALE GENOMIC DNA]</scope>
    <source>
        <strain evidence="3 4">NIH1004</strain>
    </source>
</reference>
<dbReference type="VEuPathDB" id="FungiDB:EYZ11_007866"/>
<dbReference type="InterPro" id="IPR010699">
    <property type="entry name" value="DUF1275"/>
</dbReference>
<accession>A0A5M9MFN4</accession>
<gene>
    <name evidence="3" type="ORF">ATNIH1004_010557</name>
</gene>
<sequence>MGHQIPESDRLVGFIYYARPAQGIMGDRGYPVRGPGTSNQAEASAPWVGNMLGDGQESVAADSETFRKVDDDAADFDNLADDGDSMHDLLEPGDLVALSSSEGVLSLAVYVRSVCKQQQFYTDRGKWRIDFEKDLDYVVKGFAPPELVAPLHPYFPDSLAQPGKVTQSTIEGGVPRPVGATLLQMINTFGEQVQEIFLANAHRLDNIHDLVADETDKLEFTLEELACRALNVEKGEFDNAMLFAVHQAVRRNPFVIENDRSSLFTNHYLVQPKRIANILETVIKWVHEHQDHLVRSVMGKEAVPMQNHPLQQFIQKAQRLIRLSRNVRSPTMMGCVGPTANRFQPGQDGMASVYREVPTEQFNSNDRMIIEFLQLWCIPPSGMKSGTLRSAGSHIMRATGMYSTLELTASTAPLLLQEIGVLSPWENLRLLDQSLALPGHGVSPRSDTEWARVQQACETLNSEGLADTMQSIRTDWGDLPVYCVDNADAQEIDDGVSLERVPGSDDTFWIRVHIANPSAFINPNNLIMEYAASRVQTLYAPERTYPMFPESLTQTHFSLSPNRPTLTFSAKMNLDGVVLDTNVSNGIVRNVVYITHDKLRSLFEPSTERHLEPLTVGGEFDKRHLRKGLQETLSLEDKSSFHILRKLMLAFREHRRKNGAMEWPSPIDTPISMTTGAQNPNPYNMYVTEGHYILGDPIIQLHQRDLDPHEVPDLTKRNLVSLLMNLACWVSAKWCSERNIPVVYDGTYYHPEYTSLTNENLTRYGGQNWLHLAAPKGMSSSNPVHHVPLGLDAYVKSTSPLRRYADVLAHYQIEAAIRFEHENGRRFDAKSDGHSLPFSRDYVDRYIIQSRWKRNRLRDVDRASKQFWACMLLFRAFYFAECTLPETFKCLVHKPYSSSSLVEAQLGRRFSGMITSLGVRCQIITPPGLTDVDILSVVEAKILSVDISRLMVVMEATRVIKPFERMPHQQFPSHERTPLLHHNRPPATVKLRQYLRTEITTQWTDLILLFSYMITGLLDSSAVFIWGSFVSMQTGNTVYLGLGLTGLDSGDRWIKSAISIGSFCLGSFCFGTFYRLCYPRSRWALSLSFTLQLICVAIAASIATVKQHHKADNLTWTTAVPLALVAFQSSGQAVTSRVLNMSGLNTVVLTSVYCDLFSAPAMLALPRMEGWRRLGAVGGLLVGTMLGGLWAKSDIGLPGALWMAAACKGIIVVTWLAWKGK</sequence>
<evidence type="ECO:0000256" key="1">
    <source>
        <dbReference type="SAM" id="Phobius"/>
    </source>
</evidence>
<name>A0A5M9MFN4_9EURO</name>
<feature type="domain" description="RNB" evidence="2">
    <location>
        <begin position="473"/>
        <end position="819"/>
    </location>
</feature>
<dbReference type="SMART" id="SM00955">
    <property type="entry name" value="RNB"/>
    <property type="match status" value="1"/>
</dbReference>
<comment type="caution">
    <text evidence="3">The sequence shown here is derived from an EMBL/GenBank/DDBJ whole genome shotgun (WGS) entry which is preliminary data.</text>
</comment>
<dbReference type="GO" id="GO:0003723">
    <property type="term" value="F:RNA binding"/>
    <property type="evidence" value="ECO:0007669"/>
    <property type="project" value="InterPro"/>
</dbReference>
<dbReference type="EMBL" id="QUQM01000005">
    <property type="protein sequence ID" value="KAA8643783.1"/>
    <property type="molecule type" value="Genomic_DNA"/>
</dbReference>
<dbReference type="OrthoDB" id="2285229at2759"/>
<dbReference type="RefSeq" id="XP_033423144.1">
    <property type="nucleotide sequence ID" value="XM_033575126.1"/>
</dbReference>
<feature type="transmembrane region" description="Helical" evidence="1">
    <location>
        <begin position="1197"/>
        <end position="1218"/>
    </location>
</feature>
<feature type="transmembrane region" description="Helical" evidence="1">
    <location>
        <begin position="1053"/>
        <end position="1076"/>
    </location>
</feature>
<dbReference type="Proteomes" id="UP000324241">
    <property type="component" value="Unassembled WGS sequence"/>
</dbReference>
<keyword evidence="1" id="KW-0472">Membrane</keyword>
<proteinExistence type="predicted"/>
<dbReference type="Pfam" id="PF06912">
    <property type="entry name" value="DUF1275"/>
    <property type="match status" value="1"/>
</dbReference>
<dbReference type="InterPro" id="IPR056625">
    <property type="entry name" value="SH3_CYT4"/>
</dbReference>
<dbReference type="InterPro" id="IPR001900">
    <property type="entry name" value="RNase_II/R"/>
</dbReference>
<dbReference type="InterPro" id="IPR012340">
    <property type="entry name" value="NA-bd_OB-fold"/>
</dbReference>
<dbReference type="GeneID" id="54333258"/>
<dbReference type="SUPFAM" id="SSF50249">
    <property type="entry name" value="Nucleic acid-binding proteins"/>
    <property type="match status" value="1"/>
</dbReference>